<evidence type="ECO:0000256" key="4">
    <source>
        <dbReference type="ARBA" id="ARBA00022473"/>
    </source>
</evidence>
<feature type="compositionally biased region" description="Polar residues" evidence="13">
    <location>
        <begin position="774"/>
        <end position="798"/>
    </location>
</feature>
<feature type="region of interest" description="Disordered" evidence="13">
    <location>
        <begin position="1"/>
        <end position="48"/>
    </location>
</feature>
<keyword evidence="4" id="KW-0217">Developmental protein</keyword>
<feature type="compositionally biased region" description="Basic and acidic residues" evidence="13">
    <location>
        <begin position="13"/>
        <end position="32"/>
    </location>
</feature>
<feature type="compositionally biased region" description="Basic and acidic residues" evidence="13">
    <location>
        <begin position="1035"/>
        <end position="1047"/>
    </location>
</feature>
<dbReference type="InterPro" id="IPR043640">
    <property type="entry name" value="AF4/FMR2_CHD"/>
</dbReference>
<keyword evidence="15" id="KW-1185">Reference proteome</keyword>
<evidence type="ECO:0000256" key="11">
    <source>
        <dbReference type="ARBA" id="ARBA00024653"/>
    </source>
</evidence>
<feature type="compositionally biased region" description="Low complexity" evidence="13">
    <location>
        <begin position="551"/>
        <end position="565"/>
    </location>
</feature>
<proteinExistence type="inferred from homology"/>
<evidence type="ECO:0000256" key="6">
    <source>
        <dbReference type="ARBA" id="ARBA00022788"/>
    </source>
</evidence>
<evidence type="ECO:0000256" key="1">
    <source>
        <dbReference type="ARBA" id="ARBA00004123"/>
    </source>
</evidence>
<feature type="compositionally biased region" description="Basic residues" evidence="13">
    <location>
        <begin position="443"/>
        <end position="472"/>
    </location>
</feature>
<feature type="compositionally biased region" description="Polar residues" evidence="13">
    <location>
        <begin position="580"/>
        <end position="592"/>
    </location>
</feature>
<keyword evidence="7" id="KW-0805">Transcription regulation</keyword>
<feature type="region of interest" description="Disordered" evidence="13">
    <location>
        <begin position="73"/>
        <end position="234"/>
    </location>
</feature>
<feature type="region of interest" description="Disordered" evidence="13">
    <location>
        <begin position="1255"/>
        <end position="1320"/>
    </location>
</feature>
<feature type="region of interest" description="Disordered" evidence="13">
    <location>
        <begin position="660"/>
        <end position="805"/>
    </location>
</feature>
<dbReference type="GO" id="GO:0032783">
    <property type="term" value="C:super elongation complex"/>
    <property type="evidence" value="ECO:0007669"/>
    <property type="project" value="TreeGrafter"/>
</dbReference>
<keyword evidence="8" id="KW-0238">DNA-binding</keyword>
<dbReference type="PANTHER" id="PTHR10528">
    <property type="entry name" value="AF4/FMR2 FAMILY MEMBER"/>
    <property type="match status" value="1"/>
</dbReference>
<keyword evidence="5" id="KW-0597">Phosphoprotein</keyword>
<evidence type="ECO:0000256" key="9">
    <source>
        <dbReference type="ARBA" id="ARBA00023163"/>
    </source>
</evidence>
<feature type="compositionally biased region" description="Polar residues" evidence="13">
    <location>
        <begin position="1057"/>
        <end position="1066"/>
    </location>
</feature>
<feature type="compositionally biased region" description="Low complexity" evidence="13">
    <location>
        <begin position="1022"/>
        <end position="1031"/>
    </location>
</feature>
<organism evidence="14 15">
    <name type="scientific">Owenia fusiformis</name>
    <name type="common">Polychaete worm</name>
    <dbReference type="NCBI Taxonomy" id="6347"/>
    <lineage>
        <taxon>Eukaryota</taxon>
        <taxon>Metazoa</taxon>
        <taxon>Spiralia</taxon>
        <taxon>Lophotrochozoa</taxon>
        <taxon>Annelida</taxon>
        <taxon>Polychaeta</taxon>
        <taxon>Sedentaria</taxon>
        <taxon>Canalipalpata</taxon>
        <taxon>Sabellida</taxon>
        <taxon>Oweniida</taxon>
        <taxon>Oweniidae</taxon>
        <taxon>Owenia</taxon>
    </lineage>
</organism>
<dbReference type="GO" id="GO:0003677">
    <property type="term" value="F:DNA binding"/>
    <property type="evidence" value="ECO:0007669"/>
    <property type="project" value="UniProtKB-KW"/>
</dbReference>
<keyword evidence="10" id="KW-0539">Nucleus</keyword>
<evidence type="ECO:0000256" key="5">
    <source>
        <dbReference type="ARBA" id="ARBA00022553"/>
    </source>
</evidence>
<reference evidence="14" key="1">
    <citation type="submission" date="2022-03" db="EMBL/GenBank/DDBJ databases">
        <authorList>
            <person name="Martin C."/>
        </authorList>
    </citation>
    <scope>NUCLEOTIDE SEQUENCE</scope>
</reference>
<dbReference type="Pfam" id="PF05110">
    <property type="entry name" value="AF-4"/>
    <property type="match status" value="1"/>
</dbReference>
<accession>A0A8J1XME0</accession>
<evidence type="ECO:0000313" key="14">
    <source>
        <dbReference type="EMBL" id="CAH1777966.1"/>
    </source>
</evidence>
<evidence type="ECO:0000256" key="3">
    <source>
        <dbReference type="ARBA" id="ARBA00021888"/>
    </source>
</evidence>
<feature type="compositionally biased region" description="Basic residues" evidence="13">
    <location>
        <begin position="932"/>
        <end position="950"/>
    </location>
</feature>
<dbReference type="InterPro" id="IPR007797">
    <property type="entry name" value="AF4/FMR2"/>
</dbReference>
<sequence>MASDNGVQLLRQKASEERKLERERALEKEKSFFPKFAPPQKVSSPVDGHKRKIEECFGKYSFIQQSLNMNLLGVESAPPTPQSKGPKEGPWKYNASAKKDQLNGNYKTNDPSTHNAKQREKKPKNDKQGHRRSTSSSSDRSLSKERINSSSKDVSKEKLNSSKEKHEPSHDKLQDQIQKLLKGNSITSSQDIPEVAKTKHEFSGDRKPMNLRLDKISRPLTDEKSGAESDMSLCSPASSVAIEVDHEHHPSMTSPNQLPKNPPSTRVKTISMSEEEDLFRQPTAPIKVELPEKNQWDSGKGHMRPPNGIHLQGMGKPEDSARHGLPKLKMPVHPQPRLTKPSDTDSVRTILQEMQSIDEPLTAIQTPIKKEKFPFPDAQSKDSTRGDAIEHVKRDLTITQRGGGGTSESHKTSESLIEIEPVLTPLSDLDPSDGEEPKDVVKLKKHKHHEAKHHHHEAKHHHHEAKHHHTVNGKKSPSNTAMLGSSSDSSSSSESSSGTSDSESEDERAKSPPRHAATPPPSTPVVKEESKWAISDLMNAVLPPDKREPLVKSPAKSPAKSVSSDRSSKSSKVTKPKLSKGSSSNDGISQSLSVLLPASDPLSERNVNRISENLDADVEDVWSPVPSAITSHDDLKSKGDTTPRQEVFYEDMYSAIKRDRARNKSCNYSYGSGGSKSPGSQSIKSTGSGKSTSKGSSGKSPRGRKKSVDVKLVEKPTVDIERIDKLENTTKPKSSQFKSGKPVGRSPKSSQKKNFSRPFVLSSSDDSDVDIINTPPTTSPIKLSKPTASRSPRVTNISKPGKTEVSNVDRHKNRKMKRMVERTSTCESIGVEDALESLRDIKPCLSPIPSSTMVTINPMATQPDDLPGAMTTTTDTMATQANNLPGITYDKLNKPSILIKINLASLKRIPGKENMFGQPKGIVTDKSPPERTRKKSQNYKKSRNKKHGYKHLYDTMSSDSSGGEHSGDDLDTTPPEPQVSPPDDRLQPASILSDDQLEDQQGMLGKRKSSDERASAKRQRLSSCRTTSTSSVDQKVSHPIDSHEEPHRKTHRRSEDGNLSSDSSPECTDAIYRPNSDNSRVLPPDPAPQDVSPQKPYPKETAPKVTTAQSDRWKIRQYELLDASLKISDFYLAEGKRLKTQAGAEKGDSFKYFYIFLESMLFFIEAAYALEKANEKDSIDPRYERCLQTYRETYKLFKHNVDARLRSSQSLEHTPKDKKLTALGLRTLSLLSLKLYKLKQRDATKLKQARDDLLKQAPSKHPVPPTSQAPSPWNARSTDTPSPMSPTPSPAGSVGSVGSVGSQSSGVESSTSITSNGAKSCQAPQGTIIVSQRLHSVTERLAAIMYHLYTCHELWDQADLLLHHHREFIDECDDEKGTLTLHSSIQHLLHYMRHALAHLNST</sequence>
<evidence type="ECO:0000256" key="2">
    <source>
        <dbReference type="ARBA" id="ARBA00007354"/>
    </source>
</evidence>
<feature type="compositionally biased region" description="Polar residues" evidence="13">
    <location>
        <begin position="473"/>
        <end position="484"/>
    </location>
</feature>
<dbReference type="Proteomes" id="UP000749559">
    <property type="component" value="Unassembled WGS sequence"/>
</dbReference>
<feature type="compositionally biased region" description="Polar residues" evidence="13">
    <location>
        <begin position="102"/>
        <end position="115"/>
    </location>
</feature>
<feature type="compositionally biased region" description="Basic and acidic residues" evidence="13">
    <location>
        <begin position="141"/>
        <end position="174"/>
    </location>
</feature>
<dbReference type="PANTHER" id="PTHR10528:SF17">
    <property type="entry name" value="AF4_FMR2 FAMILY MEMBER LILLI"/>
    <property type="match status" value="1"/>
</dbReference>
<dbReference type="GO" id="GO:0010468">
    <property type="term" value="P:regulation of gene expression"/>
    <property type="evidence" value="ECO:0007669"/>
    <property type="project" value="InterPro"/>
</dbReference>
<feature type="region of interest" description="Disordered" evidence="13">
    <location>
        <begin position="911"/>
        <end position="1108"/>
    </location>
</feature>
<keyword evidence="9" id="KW-0804">Transcription</keyword>
<evidence type="ECO:0000313" key="15">
    <source>
        <dbReference type="Proteomes" id="UP000749559"/>
    </source>
</evidence>
<feature type="compositionally biased region" description="Low complexity" evidence="13">
    <location>
        <begin position="1290"/>
        <end position="1315"/>
    </location>
</feature>
<keyword evidence="6" id="KW-0562">Pair-rule protein</keyword>
<dbReference type="GO" id="GO:0007366">
    <property type="term" value="P:periodic partitioning by pair rule gene"/>
    <property type="evidence" value="ECO:0007669"/>
    <property type="project" value="UniProtKB-KW"/>
</dbReference>
<evidence type="ECO:0000256" key="10">
    <source>
        <dbReference type="ARBA" id="ARBA00023242"/>
    </source>
</evidence>
<comment type="subcellular location">
    <subcellularLocation>
        <location evidence="1">Nucleus</location>
    </subcellularLocation>
</comment>
<feature type="compositionally biased region" description="Basic and acidic residues" evidence="13">
    <location>
        <begin position="706"/>
        <end position="730"/>
    </location>
</feature>
<gene>
    <name evidence="14" type="ORF">OFUS_LOCUS4945</name>
</gene>
<evidence type="ECO:0000256" key="8">
    <source>
        <dbReference type="ARBA" id="ARBA00023125"/>
    </source>
</evidence>
<feature type="compositionally biased region" description="Polar residues" evidence="13">
    <location>
        <begin position="251"/>
        <end position="272"/>
    </location>
</feature>
<feature type="compositionally biased region" description="Basic and acidic residues" evidence="13">
    <location>
        <begin position="368"/>
        <end position="396"/>
    </location>
</feature>
<dbReference type="Pfam" id="PF18876">
    <property type="entry name" value="AFF4_CHD"/>
    <property type="match status" value="1"/>
</dbReference>
<name>A0A8J1XME0_OWEFU</name>
<comment type="similarity">
    <text evidence="2">Belongs to the AF4 family.</text>
</comment>
<comment type="function">
    <text evidence="11">Has a role in transcriptional regulation. Acts in parallel with the Ras/MAPK and the PI3K/PKB pathways in the control of cell identity and cellular growth. Essential for regulation of the cytoskeleton and cell growth but not for cell proliferation or growth rate. Required specifically for the microtubule-based basal transport of lipid droplets. Plays a partially redundant function downstream of Raf in cell fate specification in the developing eye. Pair-rule protein that regulates embryonic cellularization, gastrulation and segmentation.</text>
</comment>
<evidence type="ECO:0000256" key="7">
    <source>
        <dbReference type="ARBA" id="ARBA00023015"/>
    </source>
</evidence>
<comment type="caution">
    <text evidence="14">The sequence shown here is derived from an EMBL/GenBank/DDBJ whole genome shotgun (WGS) entry which is preliminary data.</text>
</comment>
<feature type="region of interest" description="Disordered" evidence="13">
    <location>
        <begin position="247"/>
        <end position="592"/>
    </location>
</feature>
<feature type="compositionally biased region" description="Low complexity" evidence="13">
    <location>
        <begin position="485"/>
        <end position="501"/>
    </location>
</feature>
<feature type="region of interest" description="Disordered" evidence="13">
    <location>
        <begin position="612"/>
        <end position="645"/>
    </location>
</feature>
<evidence type="ECO:0000256" key="13">
    <source>
        <dbReference type="SAM" id="MobiDB-lite"/>
    </source>
</evidence>
<dbReference type="OrthoDB" id="1926781at2759"/>
<feature type="compositionally biased region" description="Basic and acidic residues" evidence="13">
    <location>
        <begin position="194"/>
        <end position="227"/>
    </location>
</feature>
<evidence type="ECO:0000256" key="12">
    <source>
        <dbReference type="ARBA" id="ARBA00032149"/>
    </source>
</evidence>
<protein>
    <recommendedName>
        <fullName evidence="3">AF4/FMR2 family member lilli</fullName>
    </recommendedName>
    <alternativeName>
        <fullName evidence="12">Protein lilliputian</fullName>
    </alternativeName>
</protein>
<feature type="compositionally biased region" description="Low complexity" evidence="13">
    <location>
        <begin position="677"/>
        <end position="700"/>
    </location>
</feature>
<dbReference type="EMBL" id="CAIIXF020000002">
    <property type="protein sequence ID" value="CAH1777966.1"/>
    <property type="molecule type" value="Genomic_DNA"/>
</dbReference>
<feature type="compositionally biased region" description="Basic and acidic residues" evidence="13">
    <location>
        <begin position="631"/>
        <end position="643"/>
    </location>
</feature>